<dbReference type="KEGG" id="dpo:4814143"/>
<feature type="region of interest" description="Disordered" evidence="1">
    <location>
        <begin position="282"/>
        <end position="309"/>
    </location>
</feature>
<gene>
    <name evidence="3" type="primary">LOC4814143</name>
</gene>
<dbReference type="InParanoid" id="A0A6I8VJ40"/>
<accession>A0A6I8VJ40</accession>
<dbReference type="RefSeq" id="XP_015042410.2">
    <property type="nucleotide sequence ID" value="XM_015186924.2"/>
</dbReference>
<evidence type="ECO:0000256" key="1">
    <source>
        <dbReference type="SAM" id="MobiDB-lite"/>
    </source>
</evidence>
<proteinExistence type="predicted"/>
<reference evidence="3" key="1">
    <citation type="submission" date="2025-08" db="UniProtKB">
        <authorList>
            <consortium name="RefSeq"/>
        </authorList>
    </citation>
    <scope>IDENTIFICATION</scope>
    <source>
        <strain evidence="3">MV-25-SWS-2005</strain>
        <tissue evidence="3">Whole body</tissue>
    </source>
</reference>
<feature type="compositionally biased region" description="Basic and acidic residues" evidence="1">
    <location>
        <begin position="449"/>
        <end position="482"/>
    </location>
</feature>
<organism evidence="2 3">
    <name type="scientific">Drosophila pseudoobscura pseudoobscura</name>
    <name type="common">Fruit fly</name>
    <dbReference type="NCBI Taxonomy" id="46245"/>
    <lineage>
        <taxon>Eukaryota</taxon>
        <taxon>Metazoa</taxon>
        <taxon>Ecdysozoa</taxon>
        <taxon>Arthropoda</taxon>
        <taxon>Hexapoda</taxon>
        <taxon>Insecta</taxon>
        <taxon>Pterygota</taxon>
        <taxon>Neoptera</taxon>
        <taxon>Endopterygota</taxon>
        <taxon>Diptera</taxon>
        <taxon>Brachycera</taxon>
        <taxon>Muscomorpha</taxon>
        <taxon>Ephydroidea</taxon>
        <taxon>Drosophilidae</taxon>
        <taxon>Drosophila</taxon>
        <taxon>Sophophora</taxon>
    </lineage>
</organism>
<feature type="compositionally biased region" description="Basic and acidic residues" evidence="1">
    <location>
        <begin position="514"/>
        <end position="565"/>
    </location>
</feature>
<dbReference type="ExpressionAtlas" id="A0A6I8VJ40">
    <property type="expression patterns" value="baseline"/>
</dbReference>
<dbReference type="Proteomes" id="UP000001819">
    <property type="component" value="Chromosome X"/>
</dbReference>
<feature type="region of interest" description="Disordered" evidence="1">
    <location>
        <begin position="593"/>
        <end position="638"/>
    </location>
</feature>
<feature type="compositionally biased region" description="Basic and acidic residues" evidence="1">
    <location>
        <begin position="412"/>
        <end position="442"/>
    </location>
</feature>
<protein>
    <submittedName>
        <fullName evidence="3">Uncharacterized protein</fullName>
    </submittedName>
</protein>
<keyword evidence="2" id="KW-1185">Reference proteome</keyword>
<evidence type="ECO:0000313" key="2">
    <source>
        <dbReference type="Proteomes" id="UP000001819"/>
    </source>
</evidence>
<sequence>MEKDTREVKLDNYFRSQVSSYERYHKSFTCQSDRVMIDKWLAVFNASPAAEKIARNGLMLLLNGHLSDFGSLKDPFTDMNNLGKNLNIVLDNYEGIPESDMIDQAAPSKQTEPSSRRIEEGYLESISEVSSGLGSSDEQPSSAITVIRNLSHRRSNHSPDSLGCRHQSNESVMQKIQSFERIAQRTQMEAALNSTKGREPRKAAINEYASLGDLQLRFEELAKRLGIDSSQNSSLTEGQSTAREAPECAILGATPSLGEKIRSMAQYNEKWLRAVAKTERIPGRAKQNLPEPSQDPVEMTQRSQEWRHDDVTDKRTNAIIPSPSLGEKIRIMTQNHDTPNSECTTSKRTQGGVEQMTPIVPKSLLGKNVRYQDQKICEYRAMAPSSKDATTGCAPPGCEPIENPSTKSYLVDQKEIWSTRREEPRSKDATTEWTPRDGERTVRPSYVERFMEPRFKDATTEWTPREPTEKSSPKPSQDDHKQIRNKGRKAPSSKDATTGCTSRGCEPIETARPAMDDQKVIRSTRHEEPRSKDATTEWTPRDGVMDDQKKIRSKGHEEPPKKEELTTKFNKNSTKPFLDDIARILTKFSEKPCSKDAATEWTPREGRNIENPSLKLVDPKQTRSKRHEEPRPKDATIKRTPKGYAQDETIVSSSDEQIRILTERNEELRRQCLVYYHEDGRLRKHPADGSQFKRMSKGFEIGVFRCMKRLRRWNGAPHSLKFFLTVFKSCGVRVGHSRLRTLDRRLEQMATRWLDEQLRIRRERVWSLYRQSVESKGESEPILTPRVAKELDQLIESRKQIIMEEMAHTAKLKELWVEYCLGKIRDQQLQQVLQKLDEKYLQLVKGLNKLARRQDKLSKHSAALGCSLINLI</sequence>
<feature type="compositionally biased region" description="Basic and acidic residues" evidence="1">
    <location>
        <begin position="593"/>
        <end position="608"/>
    </location>
</feature>
<evidence type="ECO:0000313" key="3">
    <source>
        <dbReference type="RefSeq" id="XP_015042410.2"/>
    </source>
</evidence>
<dbReference type="AlphaFoldDB" id="A0A6I8VJ40"/>
<feature type="region of interest" description="Disordered" evidence="1">
    <location>
        <begin position="386"/>
        <end position="565"/>
    </location>
</feature>
<name>A0A6I8VJ40_DROPS</name>
<feature type="compositionally biased region" description="Basic and acidic residues" evidence="1">
    <location>
        <begin position="617"/>
        <end position="637"/>
    </location>
</feature>